<organism evidence="1 2">
    <name type="scientific">Leptospira mayottensis</name>
    <dbReference type="NCBI Taxonomy" id="1137606"/>
    <lineage>
        <taxon>Bacteria</taxon>
        <taxon>Pseudomonadati</taxon>
        <taxon>Spirochaetota</taxon>
        <taxon>Spirochaetia</taxon>
        <taxon>Leptospirales</taxon>
        <taxon>Leptospiraceae</taxon>
        <taxon>Leptospira</taxon>
    </lineage>
</organism>
<dbReference type="Proteomes" id="UP000258889">
    <property type="component" value="Chromosome i"/>
</dbReference>
<evidence type="ECO:0000313" key="2">
    <source>
        <dbReference type="Proteomes" id="UP000258889"/>
    </source>
</evidence>
<protein>
    <recommendedName>
        <fullName evidence="3">DUF1564 family protein</fullName>
    </recommendedName>
</protein>
<evidence type="ECO:0008006" key="3">
    <source>
        <dbReference type="Google" id="ProtNLM"/>
    </source>
</evidence>
<sequence>MPVFPVKFSSYHFTFLNETPVFRTRLSTVGVDPTACVHSFHFFIFSSEILIFLYSPLYASSSLC</sequence>
<keyword evidence="2" id="KW-1185">Reference proteome</keyword>
<gene>
    <name evidence="1" type="ORF">DQM28_01905</name>
</gene>
<dbReference type="EMBL" id="CP030144">
    <property type="protein sequence ID" value="AXR63171.1"/>
    <property type="molecule type" value="Genomic_DNA"/>
</dbReference>
<name>A0ABN5NTM3_9LEPT</name>
<accession>A0ABN5NTM3</accession>
<evidence type="ECO:0000313" key="1">
    <source>
        <dbReference type="EMBL" id="AXR63171.1"/>
    </source>
</evidence>
<reference evidence="1 2" key="1">
    <citation type="submission" date="2018-09" db="EMBL/GenBank/DDBJ databases">
        <title>Complete Genome sequences of three Leptospira mayottensis isolates obtained from Tenrecid mammals endemic to the Malagasy region.</title>
        <authorList>
            <person name="Cordonin C."/>
            <person name="Toty C."/>
        </authorList>
    </citation>
    <scope>NUCLEOTIDE SEQUENCE [LARGE SCALE GENOMIC DNA]</scope>
    <source>
        <strain evidence="1 2">MDI222</strain>
    </source>
</reference>
<proteinExistence type="predicted"/>